<organism evidence="3 4">
    <name type="scientific">Elsinoe batatas</name>
    <dbReference type="NCBI Taxonomy" id="2601811"/>
    <lineage>
        <taxon>Eukaryota</taxon>
        <taxon>Fungi</taxon>
        <taxon>Dikarya</taxon>
        <taxon>Ascomycota</taxon>
        <taxon>Pezizomycotina</taxon>
        <taxon>Dothideomycetes</taxon>
        <taxon>Dothideomycetidae</taxon>
        <taxon>Myriangiales</taxon>
        <taxon>Elsinoaceae</taxon>
        <taxon>Elsinoe</taxon>
    </lineage>
</organism>
<dbReference type="EMBL" id="JAESVG020000010">
    <property type="protein sequence ID" value="KAG8623137.1"/>
    <property type="molecule type" value="Genomic_DNA"/>
</dbReference>
<feature type="region of interest" description="Disordered" evidence="1">
    <location>
        <begin position="538"/>
        <end position="571"/>
    </location>
</feature>
<dbReference type="GO" id="GO:0046921">
    <property type="term" value="F:alpha-(1-&gt;6)-fucosyltransferase activity"/>
    <property type="evidence" value="ECO:0007669"/>
    <property type="project" value="TreeGrafter"/>
</dbReference>
<name>A0A8K0KTY9_9PEZI</name>
<gene>
    <name evidence="3" type="ORF">KVT40_008113</name>
</gene>
<dbReference type="GO" id="GO:0006487">
    <property type="term" value="P:protein N-linked glycosylation"/>
    <property type="evidence" value="ECO:0007669"/>
    <property type="project" value="TreeGrafter"/>
</dbReference>
<evidence type="ECO:0000256" key="2">
    <source>
        <dbReference type="SAM" id="Phobius"/>
    </source>
</evidence>
<keyword evidence="2" id="KW-0472">Membrane</keyword>
<dbReference type="AlphaFoldDB" id="A0A8K0KTY9"/>
<keyword evidence="2" id="KW-0812">Transmembrane</keyword>
<proteinExistence type="predicted"/>
<keyword evidence="2" id="KW-1133">Transmembrane helix</keyword>
<dbReference type="PANTHER" id="PTHR13132">
    <property type="entry name" value="ALPHA- 1,6 -FUCOSYLTRANSFERASE"/>
    <property type="match status" value="1"/>
</dbReference>
<reference evidence="3" key="1">
    <citation type="submission" date="2021-07" db="EMBL/GenBank/DDBJ databases">
        <title>Elsinoe batatas strain:CRI-CJ2 Genome sequencing and assembly.</title>
        <authorList>
            <person name="Huang L."/>
        </authorList>
    </citation>
    <scope>NUCLEOTIDE SEQUENCE</scope>
    <source>
        <strain evidence="3">CRI-CJ2</strain>
    </source>
</reference>
<dbReference type="OrthoDB" id="2392789at2759"/>
<accession>A0A8K0KTY9</accession>
<dbReference type="PANTHER" id="PTHR13132:SF29">
    <property type="entry name" value="ALPHA-(1,6)-FUCOSYLTRANSFERASE"/>
    <property type="match status" value="1"/>
</dbReference>
<feature type="compositionally biased region" description="Basic and acidic residues" evidence="1">
    <location>
        <begin position="539"/>
        <end position="558"/>
    </location>
</feature>
<feature type="transmembrane region" description="Helical" evidence="2">
    <location>
        <begin position="79"/>
        <end position="104"/>
    </location>
</feature>
<evidence type="ECO:0000313" key="4">
    <source>
        <dbReference type="Proteomes" id="UP000809789"/>
    </source>
</evidence>
<sequence length="640" mass="71045">MRDRRNTNNLSISISSQSSAAVSPVSVTDTVDAEKGRFLLLPEKPISDALPSPLLKHAQETQRRQPVYRKVFSQASKQSIAVALLCGTFFLWRAVLLLSSLHIITLPSFSRYSLLEGTSIPSGPEPLIIQDQSGHKRWTISIPSNATFPLRPHEYKDICSKSTSLNKLLSLSDSSTTISDKYYHRDPMFVDPSSSSASTVLSATQDTQPISIVGATPETATLPTCRKSLTFLLETSEAGFGASLLSLWLSYGLAQKEGRAFFIDDSRWTYGSYSTYFPAPPAPHCSPPPPQHIVPCPHSAAHLAVSAANLRETFGLAFHDQYQRTHHKGVSRQKDIFTMARSGYEALFGLNGEDREFASHRVRGIRDAASRRGQEVVGVHIRRGDRHPFEYEFQNDYLPLERFINAAIDGVQTSRPTEDRPRGRMGGSVLANHILTSAPKKQYNESAPLTIYVGSDDPDIVTSKDLAFLTADIKFHLERAQERIVLASKNNLLPTVPQRKGAFVKHIDQVSGWEGGFFSSLFRGLGRPNRAAHLTFSSAKEHREQVEERIRKEREREQGTGQGLSDEEKKGEENALAMRELVGRGYLLDLEVLGRSDRVICAVSSATCRALGVVMGWEKVKTGRFVNVDDGRGWSWDGLH</sequence>
<dbReference type="Proteomes" id="UP000809789">
    <property type="component" value="Unassembled WGS sequence"/>
</dbReference>
<protein>
    <submittedName>
        <fullName evidence="3">Uncharacterized protein</fullName>
    </submittedName>
</protein>
<evidence type="ECO:0000313" key="3">
    <source>
        <dbReference type="EMBL" id="KAG8623137.1"/>
    </source>
</evidence>
<comment type="caution">
    <text evidence="3">The sequence shown here is derived from an EMBL/GenBank/DDBJ whole genome shotgun (WGS) entry which is preliminary data.</text>
</comment>
<keyword evidence="4" id="KW-1185">Reference proteome</keyword>
<evidence type="ECO:0000256" key="1">
    <source>
        <dbReference type="SAM" id="MobiDB-lite"/>
    </source>
</evidence>